<evidence type="ECO:0000313" key="3">
    <source>
        <dbReference type="Proteomes" id="UP000250235"/>
    </source>
</evidence>
<organism evidence="2 3">
    <name type="scientific">Dorcoceras hygrometricum</name>
    <dbReference type="NCBI Taxonomy" id="472368"/>
    <lineage>
        <taxon>Eukaryota</taxon>
        <taxon>Viridiplantae</taxon>
        <taxon>Streptophyta</taxon>
        <taxon>Embryophyta</taxon>
        <taxon>Tracheophyta</taxon>
        <taxon>Spermatophyta</taxon>
        <taxon>Magnoliopsida</taxon>
        <taxon>eudicotyledons</taxon>
        <taxon>Gunneridae</taxon>
        <taxon>Pentapetalae</taxon>
        <taxon>asterids</taxon>
        <taxon>lamiids</taxon>
        <taxon>Lamiales</taxon>
        <taxon>Gesneriaceae</taxon>
        <taxon>Didymocarpoideae</taxon>
        <taxon>Trichosporeae</taxon>
        <taxon>Loxocarpinae</taxon>
        <taxon>Dorcoceras</taxon>
    </lineage>
</organism>
<feature type="compositionally biased region" description="Basic and acidic residues" evidence="1">
    <location>
        <begin position="16"/>
        <end position="44"/>
    </location>
</feature>
<protein>
    <submittedName>
        <fullName evidence="2">Uncharacterized protein</fullName>
    </submittedName>
</protein>
<evidence type="ECO:0000313" key="2">
    <source>
        <dbReference type="EMBL" id="KZV17853.1"/>
    </source>
</evidence>
<dbReference type="AlphaFoldDB" id="A0A2Z7A878"/>
<feature type="compositionally biased region" description="Low complexity" evidence="1">
    <location>
        <begin position="77"/>
        <end position="88"/>
    </location>
</feature>
<feature type="region of interest" description="Disordered" evidence="1">
    <location>
        <begin position="1"/>
        <end position="97"/>
    </location>
</feature>
<name>A0A2Z7A878_9LAMI</name>
<keyword evidence="3" id="KW-1185">Reference proteome</keyword>
<gene>
    <name evidence="2" type="ORF">F511_23199</name>
</gene>
<reference evidence="2 3" key="1">
    <citation type="journal article" date="2015" name="Proc. Natl. Acad. Sci. U.S.A.">
        <title>The resurrection genome of Boea hygrometrica: A blueprint for survival of dehydration.</title>
        <authorList>
            <person name="Xiao L."/>
            <person name="Yang G."/>
            <person name="Zhang L."/>
            <person name="Yang X."/>
            <person name="Zhao S."/>
            <person name="Ji Z."/>
            <person name="Zhou Q."/>
            <person name="Hu M."/>
            <person name="Wang Y."/>
            <person name="Chen M."/>
            <person name="Xu Y."/>
            <person name="Jin H."/>
            <person name="Xiao X."/>
            <person name="Hu G."/>
            <person name="Bao F."/>
            <person name="Hu Y."/>
            <person name="Wan P."/>
            <person name="Li L."/>
            <person name="Deng X."/>
            <person name="Kuang T."/>
            <person name="Xiang C."/>
            <person name="Zhu J.K."/>
            <person name="Oliver M.J."/>
            <person name="He Y."/>
        </authorList>
    </citation>
    <scope>NUCLEOTIDE SEQUENCE [LARGE SCALE GENOMIC DNA]</scope>
    <source>
        <strain evidence="3">cv. XS01</strain>
    </source>
</reference>
<evidence type="ECO:0000256" key="1">
    <source>
        <dbReference type="SAM" id="MobiDB-lite"/>
    </source>
</evidence>
<dbReference type="Proteomes" id="UP000250235">
    <property type="component" value="Unassembled WGS sequence"/>
</dbReference>
<sequence length="192" mass="22128">MGFIQPVEGHFATEFNRPKRDNRHRRDDKRADDRYKKEERYKRDEEDDERAVDSRRNDRKVLVAEESTKRWADSDSDSSSSSSSSSDSAQEEVHCLMADHASDDEVLDFANTEFTCEDLVQSLNDMVHEYKTLSHTFEEIKAENASLKNSSAESSSDELEDTDSLKTKLSRLKIENDLLRNEVSELKAEVVN</sequence>
<feature type="compositionally biased region" description="Basic and acidic residues" evidence="1">
    <location>
        <begin position="51"/>
        <end position="73"/>
    </location>
</feature>
<feature type="region of interest" description="Disordered" evidence="1">
    <location>
        <begin position="145"/>
        <end position="166"/>
    </location>
</feature>
<dbReference type="EMBL" id="KV018094">
    <property type="protein sequence ID" value="KZV17853.1"/>
    <property type="molecule type" value="Genomic_DNA"/>
</dbReference>
<feature type="compositionally biased region" description="Low complexity" evidence="1">
    <location>
        <begin position="145"/>
        <end position="154"/>
    </location>
</feature>
<proteinExistence type="predicted"/>
<accession>A0A2Z7A878</accession>